<evidence type="ECO:0000256" key="1">
    <source>
        <dbReference type="SAM" id="MobiDB-lite"/>
    </source>
</evidence>
<dbReference type="EMBL" id="CADCUI010000001">
    <property type="protein sequence ID" value="CAA9320580.1"/>
    <property type="molecule type" value="Genomic_DNA"/>
</dbReference>
<evidence type="ECO:0000313" key="2">
    <source>
        <dbReference type="EMBL" id="CAA9320580.1"/>
    </source>
</evidence>
<accession>A0A6J4L2J8</accession>
<name>A0A6J4L2J8_9ACTN</name>
<proteinExistence type="predicted"/>
<feature type="region of interest" description="Disordered" evidence="1">
    <location>
        <begin position="60"/>
        <end position="89"/>
    </location>
</feature>
<sequence>MRKLTALVAGGVGYVLGARAGRERYQQIQDLAMRVKSNPKVQETARQAADVAKEAAPVVKDKVTGASGQSTTAESTTSVPLEESAYPKS</sequence>
<reference evidence="2" key="1">
    <citation type="submission" date="2020-02" db="EMBL/GenBank/DDBJ databases">
        <authorList>
            <person name="Meier V. D."/>
        </authorList>
    </citation>
    <scope>NUCLEOTIDE SEQUENCE</scope>
    <source>
        <strain evidence="2">AVDCRST_MAG34</strain>
    </source>
</reference>
<organism evidence="2">
    <name type="scientific">uncultured Nocardioidaceae bacterium</name>
    <dbReference type="NCBI Taxonomy" id="253824"/>
    <lineage>
        <taxon>Bacteria</taxon>
        <taxon>Bacillati</taxon>
        <taxon>Actinomycetota</taxon>
        <taxon>Actinomycetes</taxon>
        <taxon>Propionibacteriales</taxon>
        <taxon>Nocardioidaceae</taxon>
        <taxon>environmental samples</taxon>
    </lineage>
</organism>
<protein>
    <submittedName>
        <fullName evidence="2">Uncharacterized protein</fullName>
    </submittedName>
</protein>
<dbReference type="AlphaFoldDB" id="A0A6J4L2J8"/>
<gene>
    <name evidence="2" type="ORF">AVDCRST_MAG34-1410</name>
</gene>
<feature type="compositionally biased region" description="Polar residues" evidence="1">
    <location>
        <begin position="66"/>
        <end position="79"/>
    </location>
</feature>